<reference evidence="1" key="1">
    <citation type="submission" date="2024-07" db="EMBL/GenBank/DDBJ databases">
        <authorList>
            <person name="Yu S.T."/>
        </authorList>
    </citation>
    <scope>NUCLEOTIDE SEQUENCE</scope>
    <source>
        <strain evidence="1">R41</strain>
    </source>
</reference>
<proteinExistence type="predicted"/>
<evidence type="ECO:0000313" key="1">
    <source>
        <dbReference type="EMBL" id="XDQ58779.1"/>
    </source>
</evidence>
<gene>
    <name evidence="1" type="ORF">AB5J53_47760</name>
</gene>
<dbReference type="RefSeq" id="WP_369251957.1">
    <property type="nucleotide sequence ID" value="NZ_CP163443.1"/>
</dbReference>
<dbReference type="SUPFAM" id="SSF53335">
    <property type="entry name" value="S-adenosyl-L-methionine-dependent methyltransferases"/>
    <property type="match status" value="1"/>
</dbReference>
<name>A0AB39RU54_9ACTN</name>
<dbReference type="AlphaFoldDB" id="A0AB39RU54"/>
<dbReference type="EMBL" id="CP163443">
    <property type="protein sequence ID" value="XDQ58779.1"/>
    <property type="molecule type" value="Genomic_DNA"/>
</dbReference>
<protein>
    <submittedName>
        <fullName evidence="1">Spermidine synthase</fullName>
    </submittedName>
</protein>
<sequence length="262" mass="27537">MSARFEEIDWRRTPMGEISLRRRLEPVSGEEVYEVKLGDEYLMSSLFTAGEVALARLGLAELRGGPLDVAVGGLGLGYTARAALDDPRVRSLIVVDVLAEVIDWHRRGLVPLGAGLVSDPRCRLVHGDFFAMAAQSAAAGGPVPAGGTAGGAVGAAPPGVDPETPGRRFHAILLDVDHSPRHVLHPGHAAFYRPAGLTALAGLLRPGGVFALWSNDPPDEEFGSVLAEVFVESAAHVVDFDNPLQGGSAANTVYVARRRAAG</sequence>
<organism evidence="1">
    <name type="scientific">Streptomyces sp. R41</name>
    <dbReference type="NCBI Taxonomy" id="3238632"/>
    <lineage>
        <taxon>Bacteria</taxon>
        <taxon>Bacillati</taxon>
        <taxon>Actinomycetota</taxon>
        <taxon>Actinomycetes</taxon>
        <taxon>Kitasatosporales</taxon>
        <taxon>Streptomycetaceae</taxon>
        <taxon>Streptomyces</taxon>
    </lineage>
</organism>
<dbReference type="InterPro" id="IPR029063">
    <property type="entry name" value="SAM-dependent_MTases_sf"/>
</dbReference>
<accession>A0AB39RU54</accession>
<dbReference type="Gene3D" id="3.40.50.150">
    <property type="entry name" value="Vaccinia Virus protein VP39"/>
    <property type="match status" value="1"/>
</dbReference>